<organism evidence="1 2">
    <name type="scientific">Roseburia intestinalis L1-82</name>
    <dbReference type="NCBI Taxonomy" id="536231"/>
    <lineage>
        <taxon>Bacteria</taxon>
        <taxon>Bacillati</taxon>
        <taxon>Bacillota</taxon>
        <taxon>Clostridia</taxon>
        <taxon>Lachnospirales</taxon>
        <taxon>Lachnospiraceae</taxon>
        <taxon>Roseburia</taxon>
    </lineage>
</organism>
<accession>C7GII9</accession>
<dbReference type="Proteomes" id="UP000004828">
    <property type="component" value="Unassembled WGS sequence"/>
</dbReference>
<dbReference type="HOGENOM" id="CLU_1655949_0_0_9"/>
<dbReference type="EMBL" id="ABYJ02000397">
    <property type="protein sequence ID" value="EEU98365.1"/>
    <property type="molecule type" value="Genomic_DNA"/>
</dbReference>
<evidence type="ECO:0000313" key="1">
    <source>
        <dbReference type="EMBL" id="EEU98365.1"/>
    </source>
</evidence>
<proteinExistence type="predicted"/>
<sequence>MAHFHDFALEIFHSGVGAAVLAALQRVGWSVHVGQKRDFVNPQGVDDDMHMDIAAVVMPVRVGAYKGLVSGEMLFTELLAQLLRLVYGQAVVCPVPWVKADDIVVAFHIFPFLIFLIAEIRPHTGNSEILAPAVEGRNAVILPRYQPPVSIKGGLHGKLV</sequence>
<evidence type="ECO:0000313" key="2">
    <source>
        <dbReference type="Proteomes" id="UP000004828"/>
    </source>
</evidence>
<feature type="non-terminal residue" evidence="1">
    <location>
        <position position="160"/>
    </location>
</feature>
<name>C7GII9_9FIRM</name>
<reference evidence="1 2" key="1">
    <citation type="submission" date="2009-08" db="EMBL/GenBank/DDBJ databases">
        <authorList>
            <person name="Weinstock G."/>
            <person name="Sodergren E."/>
            <person name="Clifton S."/>
            <person name="Fulton L."/>
            <person name="Fulton B."/>
            <person name="Courtney L."/>
            <person name="Fronick C."/>
            <person name="Harrison M."/>
            <person name="Strong C."/>
            <person name="Farmer C."/>
            <person name="Delahaunty K."/>
            <person name="Markovic C."/>
            <person name="Hall O."/>
            <person name="Minx P."/>
            <person name="Tomlinson C."/>
            <person name="Mitreva M."/>
            <person name="Nelson J."/>
            <person name="Hou S."/>
            <person name="Wollam A."/>
            <person name="Pepin K.H."/>
            <person name="Johnson M."/>
            <person name="Bhonagiri V."/>
            <person name="Nash W.E."/>
            <person name="Warren W."/>
            <person name="Chinwalla A."/>
            <person name="Mardis E.R."/>
            <person name="Wilson R.K."/>
        </authorList>
    </citation>
    <scope>NUCLEOTIDE SEQUENCE [LARGE SCALE GENOMIC DNA]</scope>
    <source>
        <strain evidence="1 2">L1-82</strain>
    </source>
</reference>
<gene>
    <name evidence="1" type="ORF">ROSINTL182_09762</name>
</gene>
<dbReference type="AlphaFoldDB" id="C7GII9"/>
<protein>
    <submittedName>
        <fullName evidence="1">Uncharacterized protein</fullName>
    </submittedName>
</protein>
<comment type="caution">
    <text evidence="1">The sequence shown here is derived from an EMBL/GenBank/DDBJ whole genome shotgun (WGS) entry which is preliminary data.</text>
</comment>